<dbReference type="InterPro" id="IPR002938">
    <property type="entry name" value="FAD-bd"/>
</dbReference>
<organism evidence="9 10">
    <name type="scientific">Tahibacter aquaticus</name>
    <dbReference type="NCBI Taxonomy" id="520092"/>
    <lineage>
        <taxon>Bacteria</taxon>
        <taxon>Pseudomonadati</taxon>
        <taxon>Pseudomonadota</taxon>
        <taxon>Gammaproteobacteria</taxon>
        <taxon>Lysobacterales</taxon>
        <taxon>Rhodanobacteraceae</taxon>
        <taxon>Tahibacter</taxon>
    </lineage>
</organism>
<evidence type="ECO:0000256" key="7">
    <source>
        <dbReference type="ARBA" id="ARBA00023033"/>
    </source>
</evidence>
<dbReference type="EMBL" id="SNZH01000015">
    <property type="protein sequence ID" value="TDR39766.1"/>
    <property type="molecule type" value="Genomic_DNA"/>
</dbReference>
<evidence type="ECO:0000256" key="4">
    <source>
        <dbReference type="ARBA" id="ARBA00022630"/>
    </source>
</evidence>
<keyword evidence="5" id="KW-0274">FAD</keyword>
<evidence type="ECO:0000313" key="10">
    <source>
        <dbReference type="Proteomes" id="UP000295293"/>
    </source>
</evidence>
<dbReference type="PRINTS" id="PR00420">
    <property type="entry name" value="RNGMNOXGNASE"/>
</dbReference>
<dbReference type="SUPFAM" id="SSF51905">
    <property type="entry name" value="FAD/NAD(P)-binding domain"/>
    <property type="match status" value="1"/>
</dbReference>
<evidence type="ECO:0000256" key="6">
    <source>
        <dbReference type="ARBA" id="ARBA00023002"/>
    </source>
</evidence>
<dbReference type="Gene3D" id="3.50.50.60">
    <property type="entry name" value="FAD/NAD(P)-binding domain"/>
    <property type="match status" value="2"/>
</dbReference>
<feature type="domain" description="FAD-binding" evidence="8">
    <location>
        <begin position="5"/>
        <end position="343"/>
    </location>
</feature>
<evidence type="ECO:0000259" key="8">
    <source>
        <dbReference type="Pfam" id="PF01494"/>
    </source>
</evidence>
<dbReference type="UniPathway" id="UPA00232"/>
<dbReference type="InterPro" id="IPR010971">
    <property type="entry name" value="UbiH/COQ6"/>
</dbReference>
<dbReference type="OrthoDB" id="9769565at2"/>
<keyword evidence="7" id="KW-0503">Monooxygenase</keyword>
<dbReference type="PANTHER" id="PTHR43876">
    <property type="entry name" value="UBIQUINONE BIOSYNTHESIS MONOOXYGENASE COQ6, MITOCHONDRIAL"/>
    <property type="match status" value="1"/>
</dbReference>
<evidence type="ECO:0000256" key="5">
    <source>
        <dbReference type="ARBA" id="ARBA00022827"/>
    </source>
</evidence>
<dbReference type="NCBIfam" id="NF004356">
    <property type="entry name" value="PRK05732.1"/>
    <property type="match status" value="1"/>
</dbReference>
<comment type="pathway">
    <text evidence="2">Cofactor biosynthesis; ubiquinone biosynthesis.</text>
</comment>
<sequence>MTAHYDVTLVGSGLVGSSLAIALHDSGLKLALIEAAAPREHAQPREDERNLALARASTVALDSLGVWRHLAATASPIRRIHISRAGEFGSLRLDARRQGLDAFGAVIPARELGAALAQEMQQCTGIQRYQPAELLDAVAAADHVALRLRSGQDEQSITTRLLIGADGTPSRVRALAGIGTDDTDYGQTLVVCSLKPERDLAGLAYERFSDSGPLALLPLAERRAGLVLSLAHAEAAAVQAFDDTQFLAYAQQRFGWRAGRFSRVGRRSAHTIRRVVARSLVAPRCVLIGNAAQTIHPIGAQGFNLGLRDALNLAQSLIAQQRRGGDPGAVDLLQAYAQQRREDRDGVLAFSDGLVRLACHPSAALAPLRSLGLLLADGLPGLGDAIARRGMGFRGPPTAYALGARP</sequence>
<dbReference type="PANTHER" id="PTHR43876:SF8">
    <property type="entry name" value="2-OCTAPRENYL-6-METHOXYPHENOL HYDROXYLASE"/>
    <property type="match status" value="1"/>
</dbReference>
<keyword evidence="4" id="KW-0285">Flavoprotein</keyword>
<accession>A0A4R6YPP9</accession>
<evidence type="ECO:0000256" key="2">
    <source>
        <dbReference type="ARBA" id="ARBA00004749"/>
    </source>
</evidence>
<comment type="cofactor">
    <cofactor evidence="1">
        <name>FAD</name>
        <dbReference type="ChEBI" id="CHEBI:57692"/>
    </cofactor>
</comment>
<dbReference type="NCBIfam" id="TIGR01988">
    <property type="entry name" value="Ubi-OHases"/>
    <property type="match status" value="1"/>
</dbReference>
<evidence type="ECO:0000313" key="9">
    <source>
        <dbReference type="EMBL" id="TDR39766.1"/>
    </source>
</evidence>
<dbReference type="AlphaFoldDB" id="A0A4R6YPP9"/>
<dbReference type="GO" id="GO:0008681">
    <property type="term" value="F:2-octaprenyl-6-methoxyphenol hydroxylase activity"/>
    <property type="evidence" value="ECO:0007669"/>
    <property type="project" value="TreeGrafter"/>
</dbReference>
<proteinExistence type="inferred from homology"/>
<keyword evidence="6" id="KW-0560">Oxidoreductase</keyword>
<comment type="similarity">
    <text evidence="3">Belongs to the UbiH/COQ6 family.</text>
</comment>
<dbReference type="GO" id="GO:0071949">
    <property type="term" value="F:FAD binding"/>
    <property type="evidence" value="ECO:0007669"/>
    <property type="project" value="InterPro"/>
</dbReference>
<evidence type="ECO:0000256" key="1">
    <source>
        <dbReference type="ARBA" id="ARBA00001974"/>
    </source>
</evidence>
<evidence type="ECO:0000256" key="3">
    <source>
        <dbReference type="ARBA" id="ARBA00005349"/>
    </source>
</evidence>
<dbReference type="Proteomes" id="UP000295293">
    <property type="component" value="Unassembled WGS sequence"/>
</dbReference>
<dbReference type="RefSeq" id="WP_133820759.1">
    <property type="nucleotide sequence ID" value="NZ_SNZH01000015.1"/>
</dbReference>
<dbReference type="InterPro" id="IPR036188">
    <property type="entry name" value="FAD/NAD-bd_sf"/>
</dbReference>
<comment type="caution">
    <text evidence="9">The sequence shown here is derived from an EMBL/GenBank/DDBJ whole genome shotgun (WGS) entry which is preliminary data.</text>
</comment>
<protein>
    <submittedName>
        <fullName evidence="9">2-octaprenyl-6-methoxyphenol hydroxylase /2-octaprenyl-3-methyl-6-methoxy-1,4-benzoquinol hydroxylase</fullName>
    </submittedName>
</protein>
<dbReference type="Pfam" id="PF01494">
    <property type="entry name" value="FAD_binding_3"/>
    <property type="match status" value="1"/>
</dbReference>
<name>A0A4R6YPP9_9GAMM</name>
<dbReference type="InterPro" id="IPR051205">
    <property type="entry name" value="UbiH/COQ6_monooxygenase"/>
</dbReference>
<keyword evidence="10" id="KW-1185">Reference proteome</keyword>
<gene>
    <name evidence="9" type="ORF">DFR29_115156</name>
</gene>
<reference evidence="9 10" key="1">
    <citation type="submission" date="2019-03" db="EMBL/GenBank/DDBJ databases">
        <title>Genomic Encyclopedia of Type Strains, Phase IV (KMG-IV): sequencing the most valuable type-strain genomes for metagenomic binning, comparative biology and taxonomic classification.</title>
        <authorList>
            <person name="Goeker M."/>
        </authorList>
    </citation>
    <scope>NUCLEOTIDE SEQUENCE [LARGE SCALE GENOMIC DNA]</scope>
    <source>
        <strain evidence="9 10">DSM 21667</strain>
    </source>
</reference>
<dbReference type="GO" id="GO:0006744">
    <property type="term" value="P:ubiquinone biosynthetic process"/>
    <property type="evidence" value="ECO:0007669"/>
    <property type="project" value="UniProtKB-UniPathway"/>
</dbReference>